<keyword evidence="1" id="KW-0812">Transmembrane</keyword>
<keyword evidence="1" id="KW-1133">Transmembrane helix</keyword>
<proteinExistence type="predicted"/>
<dbReference type="Proteomes" id="UP000287144">
    <property type="component" value="Unassembled WGS sequence"/>
</dbReference>
<keyword evidence="1" id="KW-0472">Membrane</keyword>
<evidence type="ECO:0000256" key="1">
    <source>
        <dbReference type="SAM" id="Phobius"/>
    </source>
</evidence>
<name>A0A428RLN4_9HYPO</name>
<accession>A0A428RLN4</accession>
<feature type="transmembrane region" description="Helical" evidence="1">
    <location>
        <begin position="12"/>
        <end position="30"/>
    </location>
</feature>
<dbReference type="AlphaFoldDB" id="A0A428RLN4"/>
<sequence length="73" mass="7758">MSQAMGWADNVILAMGPLGKITAIVSAIWVRGSSWLKAITGRARESRAILAPAAVYTTTLSPSSANFFKRGSF</sequence>
<evidence type="ECO:0000313" key="2">
    <source>
        <dbReference type="EMBL" id="RSL78429.1"/>
    </source>
</evidence>
<reference evidence="2 3" key="1">
    <citation type="submission" date="2017-06" db="EMBL/GenBank/DDBJ databases">
        <title>Comparative genomic analysis of Ambrosia Fusariam Clade fungi.</title>
        <authorList>
            <person name="Stajich J.E."/>
            <person name="Carrillo J."/>
            <person name="Kijimoto T."/>
            <person name="Eskalen A."/>
            <person name="O'Donnell K."/>
            <person name="Kasson M."/>
        </authorList>
    </citation>
    <scope>NUCLEOTIDE SEQUENCE [LARGE SCALE GENOMIC DNA]</scope>
    <source>
        <strain evidence="2 3">NRRL62579</strain>
    </source>
</reference>
<dbReference type="STRING" id="1325735.A0A428RLN4"/>
<keyword evidence="3" id="KW-1185">Reference proteome</keyword>
<comment type="caution">
    <text evidence="2">The sequence shown here is derived from an EMBL/GenBank/DDBJ whole genome shotgun (WGS) entry which is preliminary data.</text>
</comment>
<organism evidence="2 3">
    <name type="scientific">Fusarium oligoseptatum</name>
    <dbReference type="NCBI Taxonomy" id="2604345"/>
    <lineage>
        <taxon>Eukaryota</taxon>
        <taxon>Fungi</taxon>
        <taxon>Dikarya</taxon>
        <taxon>Ascomycota</taxon>
        <taxon>Pezizomycotina</taxon>
        <taxon>Sordariomycetes</taxon>
        <taxon>Hypocreomycetidae</taxon>
        <taxon>Hypocreales</taxon>
        <taxon>Nectriaceae</taxon>
        <taxon>Fusarium</taxon>
        <taxon>Fusarium solani species complex</taxon>
    </lineage>
</organism>
<evidence type="ECO:0000313" key="3">
    <source>
        <dbReference type="Proteomes" id="UP000287144"/>
    </source>
</evidence>
<protein>
    <submittedName>
        <fullName evidence="2">Uncharacterized protein</fullName>
    </submittedName>
</protein>
<gene>
    <name evidence="2" type="ORF">CEP52_017631</name>
</gene>
<dbReference type="EMBL" id="NKCK01000701">
    <property type="protein sequence ID" value="RSL78429.1"/>
    <property type="molecule type" value="Genomic_DNA"/>
</dbReference>